<feature type="domain" description="BZIP" evidence="7">
    <location>
        <begin position="171"/>
        <end position="224"/>
    </location>
</feature>
<sequence length="308" mass="33808">MTDSTNQQQQESQPAIVDESTTTNESSPQAPTSPQSTPEGTKRTASEDLDSSKTKSRKTDETVKDEQDVNTQKHADDHNHATAIPLLTEQQHQQLLQSYAQATGQDLANLTASSLAQAMVSPMAVPGLTSNLLQQLQGNVITALPGPPPTQPTQESVDDNKRTNVRNMTNDERRQRRLLRNRVAAKECRKKKKQYIQEMEEKISRLEEENARLHKQIEDLNTKLAMGTLHQGSESYRLMKEVEELNAKLGMHMPPGGLTAAAVMAAASQTSSHPHPAPHPSSCLDKPNGDRKSADNGVAKEQENGSQV</sequence>
<comment type="caution">
    <text evidence="8">The sequence shown here is derived from an EMBL/GenBank/DDBJ whole genome shotgun (WGS) entry which is preliminary data.</text>
</comment>
<evidence type="ECO:0000256" key="4">
    <source>
        <dbReference type="ARBA" id="ARBA00023242"/>
    </source>
</evidence>
<keyword evidence="2" id="KW-0805">Transcription regulation</keyword>
<feature type="region of interest" description="Disordered" evidence="6">
    <location>
        <begin position="264"/>
        <end position="308"/>
    </location>
</feature>
<evidence type="ECO:0000259" key="7">
    <source>
        <dbReference type="PROSITE" id="PS50217"/>
    </source>
</evidence>
<dbReference type="SUPFAM" id="SSF57959">
    <property type="entry name" value="Leucine zipper domain"/>
    <property type="match status" value="1"/>
</dbReference>
<dbReference type="EMBL" id="JABAYA010000204">
    <property type="protein sequence ID" value="KAF7722274.1"/>
    <property type="molecule type" value="Genomic_DNA"/>
</dbReference>
<keyword evidence="3" id="KW-0804">Transcription</keyword>
<evidence type="ECO:0000256" key="3">
    <source>
        <dbReference type="ARBA" id="ARBA00023163"/>
    </source>
</evidence>
<accession>A0A8H7EMC3</accession>
<organism evidence="8 9">
    <name type="scientific">Apophysomyces ossiformis</name>
    <dbReference type="NCBI Taxonomy" id="679940"/>
    <lineage>
        <taxon>Eukaryota</taxon>
        <taxon>Fungi</taxon>
        <taxon>Fungi incertae sedis</taxon>
        <taxon>Mucoromycota</taxon>
        <taxon>Mucoromycotina</taxon>
        <taxon>Mucoromycetes</taxon>
        <taxon>Mucorales</taxon>
        <taxon>Mucorineae</taxon>
        <taxon>Mucoraceae</taxon>
        <taxon>Apophysomyces</taxon>
    </lineage>
</organism>
<feature type="compositionally biased region" description="Basic and acidic residues" evidence="6">
    <location>
        <begin position="40"/>
        <end position="80"/>
    </location>
</feature>
<keyword evidence="4" id="KW-0539">Nucleus</keyword>
<keyword evidence="9" id="KW-1185">Reference proteome</keyword>
<dbReference type="Proteomes" id="UP000605846">
    <property type="component" value="Unassembled WGS sequence"/>
</dbReference>
<feature type="compositionally biased region" description="Basic and acidic residues" evidence="6">
    <location>
        <begin position="287"/>
        <end position="308"/>
    </location>
</feature>
<comment type="subcellular location">
    <subcellularLocation>
        <location evidence="1">Nucleus</location>
    </subcellularLocation>
</comment>
<dbReference type="PRINTS" id="PR00041">
    <property type="entry name" value="LEUZIPPRCREB"/>
</dbReference>
<dbReference type="GO" id="GO:0003700">
    <property type="term" value="F:DNA-binding transcription factor activity"/>
    <property type="evidence" value="ECO:0007669"/>
    <property type="project" value="InterPro"/>
</dbReference>
<feature type="compositionally biased region" description="Polar residues" evidence="6">
    <location>
        <begin position="1"/>
        <end position="25"/>
    </location>
</feature>
<dbReference type="PANTHER" id="PTHR19304">
    <property type="entry name" value="CYCLIC-AMP RESPONSE ELEMENT BINDING PROTEIN"/>
    <property type="match status" value="1"/>
</dbReference>
<dbReference type="InterPro" id="IPR046347">
    <property type="entry name" value="bZIP_sf"/>
</dbReference>
<proteinExistence type="predicted"/>
<dbReference type="Gene3D" id="1.20.5.170">
    <property type="match status" value="1"/>
</dbReference>
<dbReference type="OrthoDB" id="295274at2759"/>
<evidence type="ECO:0000313" key="8">
    <source>
        <dbReference type="EMBL" id="KAF7722274.1"/>
    </source>
</evidence>
<dbReference type="SMART" id="SM00338">
    <property type="entry name" value="BRLZ"/>
    <property type="match status" value="1"/>
</dbReference>
<feature type="coiled-coil region" evidence="5">
    <location>
        <begin position="185"/>
        <end position="223"/>
    </location>
</feature>
<protein>
    <recommendedName>
        <fullName evidence="7">BZIP domain-containing protein</fullName>
    </recommendedName>
</protein>
<evidence type="ECO:0000256" key="6">
    <source>
        <dbReference type="SAM" id="MobiDB-lite"/>
    </source>
</evidence>
<dbReference type="InterPro" id="IPR004827">
    <property type="entry name" value="bZIP"/>
</dbReference>
<gene>
    <name evidence="8" type="ORF">EC973_003494</name>
</gene>
<dbReference type="PROSITE" id="PS00036">
    <property type="entry name" value="BZIP_BASIC"/>
    <property type="match status" value="1"/>
</dbReference>
<evidence type="ECO:0000256" key="2">
    <source>
        <dbReference type="ARBA" id="ARBA00023015"/>
    </source>
</evidence>
<feature type="compositionally biased region" description="Low complexity" evidence="6">
    <location>
        <begin position="264"/>
        <end position="274"/>
    </location>
</feature>
<feature type="region of interest" description="Disordered" evidence="6">
    <location>
        <begin position="1"/>
        <end position="88"/>
    </location>
</feature>
<dbReference type="PROSITE" id="PS50217">
    <property type="entry name" value="BZIP"/>
    <property type="match status" value="1"/>
</dbReference>
<keyword evidence="5" id="KW-0175">Coiled coil</keyword>
<dbReference type="CDD" id="cd14690">
    <property type="entry name" value="bZIP_CREB1"/>
    <property type="match status" value="1"/>
</dbReference>
<evidence type="ECO:0000256" key="5">
    <source>
        <dbReference type="SAM" id="Coils"/>
    </source>
</evidence>
<evidence type="ECO:0000256" key="1">
    <source>
        <dbReference type="ARBA" id="ARBA00004123"/>
    </source>
</evidence>
<feature type="compositionally biased region" description="Low complexity" evidence="6">
    <location>
        <begin position="26"/>
        <end position="38"/>
    </location>
</feature>
<reference evidence="8" key="1">
    <citation type="submission" date="2020-01" db="EMBL/GenBank/DDBJ databases">
        <title>Genome Sequencing of Three Apophysomyces-Like Fungal Strains Confirms a Novel Fungal Genus in the Mucoromycota with divergent Burkholderia-like Endosymbiotic Bacteria.</title>
        <authorList>
            <person name="Stajich J.E."/>
            <person name="Macias A.M."/>
            <person name="Carter-House D."/>
            <person name="Lovett B."/>
            <person name="Kasson L.R."/>
            <person name="Berry K."/>
            <person name="Grigoriev I."/>
            <person name="Chang Y."/>
            <person name="Spatafora J."/>
            <person name="Kasson M.T."/>
        </authorList>
    </citation>
    <scope>NUCLEOTIDE SEQUENCE</scope>
    <source>
        <strain evidence="8">NRRL A-21654</strain>
    </source>
</reference>
<dbReference type="InterPro" id="IPR051027">
    <property type="entry name" value="bZIP_transcription_factors"/>
</dbReference>
<dbReference type="Pfam" id="PF00170">
    <property type="entry name" value="bZIP_1"/>
    <property type="match status" value="1"/>
</dbReference>
<evidence type="ECO:0000313" key="9">
    <source>
        <dbReference type="Proteomes" id="UP000605846"/>
    </source>
</evidence>
<dbReference type="GO" id="GO:0005634">
    <property type="term" value="C:nucleus"/>
    <property type="evidence" value="ECO:0007669"/>
    <property type="project" value="UniProtKB-SubCell"/>
</dbReference>
<dbReference type="AlphaFoldDB" id="A0A8H7EMC3"/>
<name>A0A8H7EMC3_9FUNG</name>